<evidence type="ECO:0000256" key="1">
    <source>
        <dbReference type="SAM" id="Phobius"/>
    </source>
</evidence>
<reference evidence="2" key="1">
    <citation type="submission" date="2021-01" db="EMBL/GenBank/DDBJ databases">
        <authorList>
            <person name="Li R."/>
            <person name="Bekaert M."/>
        </authorList>
    </citation>
    <scope>NUCLEOTIDE SEQUENCE</scope>
    <source>
        <strain evidence="2">Farmed</strain>
    </source>
</reference>
<dbReference type="Proteomes" id="UP000597762">
    <property type="component" value="Unassembled WGS sequence"/>
</dbReference>
<keyword evidence="1" id="KW-0812">Transmembrane</keyword>
<protein>
    <submittedName>
        <fullName evidence="2">Uncharacterized protein</fullName>
    </submittedName>
</protein>
<name>A0A812CAL4_ACAPH</name>
<organism evidence="2 3">
    <name type="scientific">Acanthosepion pharaonis</name>
    <name type="common">Pharaoh cuttlefish</name>
    <name type="synonym">Sepia pharaonis</name>
    <dbReference type="NCBI Taxonomy" id="158019"/>
    <lineage>
        <taxon>Eukaryota</taxon>
        <taxon>Metazoa</taxon>
        <taxon>Spiralia</taxon>
        <taxon>Lophotrochozoa</taxon>
        <taxon>Mollusca</taxon>
        <taxon>Cephalopoda</taxon>
        <taxon>Coleoidea</taxon>
        <taxon>Decapodiformes</taxon>
        <taxon>Sepiida</taxon>
        <taxon>Sepiina</taxon>
        <taxon>Sepiidae</taxon>
        <taxon>Acanthosepion</taxon>
    </lineage>
</organism>
<gene>
    <name evidence="2" type="ORF">SPHA_31366</name>
</gene>
<keyword evidence="1" id="KW-0472">Membrane</keyword>
<dbReference type="AlphaFoldDB" id="A0A812CAL4"/>
<proteinExistence type="predicted"/>
<dbReference type="EMBL" id="CAHIKZ030001286">
    <property type="protein sequence ID" value="CAE1258759.1"/>
    <property type="molecule type" value="Genomic_DNA"/>
</dbReference>
<keyword evidence="1" id="KW-1133">Transmembrane helix</keyword>
<accession>A0A812CAL4</accession>
<keyword evidence="3" id="KW-1185">Reference proteome</keyword>
<feature type="transmembrane region" description="Helical" evidence="1">
    <location>
        <begin position="66"/>
        <end position="83"/>
    </location>
</feature>
<comment type="caution">
    <text evidence="2">The sequence shown here is derived from an EMBL/GenBank/DDBJ whole genome shotgun (WGS) entry which is preliminary data.</text>
</comment>
<sequence length="181" mass="21777">MALSKEFTHSFLFFLSIQHFRSFSFSPYYFVLRKFLSFFSFFFFLIRFLFSFFLFFFLFSFFLFSFFLFLISFISFLIHFPLLNTSKSVFFLSFFLSFFLLTIKKQIIHVCFSGLFKRKFMSSPFGGFDAIFRPILSTYSFYSNPLFFFHVSSSSFISFPLFPDLIPPLKNRAHFIPSKSF</sequence>
<evidence type="ECO:0000313" key="3">
    <source>
        <dbReference type="Proteomes" id="UP000597762"/>
    </source>
</evidence>
<feature type="transmembrane region" description="Helical" evidence="1">
    <location>
        <begin position="89"/>
        <end position="112"/>
    </location>
</feature>
<evidence type="ECO:0000313" key="2">
    <source>
        <dbReference type="EMBL" id="CAE1258759.1"/>
    </source>
</evidence>
<feature type="transmembrane region" description="Helical" evidence="1">
    <location>
        <begin position="36"/>
        <end position="59"/>
    </location>
</feature>